<keyword evidence="9" id="KW-0677">Repeat</keyword>
<evidence type="ECO:0000313" key="16">
    <source>
        <dbReference type="EMBL" id="MUF07485.1"/>
    </source>
</evidence>
<dbReference type="Gene3D" id="1.20.58.360">
    <property type="entry name" value="Shigella T3SS effector IpaH defines"/>
    <property type="match status" value="1"/>
</dbReference>
<reference evidence="16 17" key="1">
    <citation type="submission" date="2019-11" db="EMBL/GenBank/DDBJ databases">
        <title>Pseudomonas karstica sp. nov. and Pseudomonas spelaei sp. nov. from karst caves.</title>
        <authorList>
            <person name="Zeman M."/>
        </authorList>
    </citation>
    <scope>NUCLEOTIDE SEQUENCE [LARGE SCALE GENOMIC DNA]</scope>
    <source>
        <strain evidence="16 17">CCM 7893</strain>
    </source>
</reference>
<dbReference type="InterPro" id="IPR001611">
    <property type="entry name" value="Leu-rich_rpt"/>
</dbReference>
<dbReference type="GO" id="GO:0061630">
    <property type="term" value="F:ubiquitin protein ligase activity"/>
    <property type="evidence" value="ECO:0007669"/>
    <property type="project" value="UniProtKB-EC"/>
</dbReference>
<evidence type="ECO:0000313" key="17">
    <source>
        <dbReference type="Proteomes" id="UP000438196"/>
    </source>
</evidence>
<dbReference type="OrthoDB" id="1467561at2"/>
<dbReference type="Pfam" id="PF20178">
    <property type="entry name" value="ToxA_N"/>
    <property type="match status" value="1"/>
</dbReference>
<evidence type="ECO:0000256" key="5">
    <source>
        <dbReference type="ARBA" id="ARBA00012483"/>
    </source>
</evidence>
<dbReference type="InterPro" id="IPR051071">
    <property type="entry name" value="LRR-bact_E3_ubiq_ligases"/>
</dbReference>
<keyword evidence="11 14" id="KW-0832">Ubl conjugation</keyword>
<evidence type="ECO:0000256" key="8">
    <source>
        <dbReference type="ARBA" id="ARBA00022679"/>
    </source>
</evidence>
<feature type="active site" description="Glycyl thioester intermediate" evidence="14">
    <location>
        <position position="1473"/>
    </location>
</feature>
<evidence type="ECO:0000256" key="14">
    <source>
        <dbReference type="PROSITE-ProRule" id="PRU01398"/>
    </source>
</evidence>
<dbReference type="SUPFAM" id="SSF52058">
    <property type="entry name" value="L domain-like"/>
    <property type="match status" value="1"/>
</dbReference>
<keyword evidence="10 14" id="KW-0833">Ubl conjugation pathway</keyword>
<dbReference type="RefSeq" id="WP_155585627.1">
    <property type="nucleotide sequence ID" value="NZ_JBHSTH010000039.1"/>
</dbReference>
<evidence type="ECO:0000256" key="11">
    <source>
        <dbReference type="ARBA" id="ARBA00022843"/>
    </source>
</evidence>
<sequence length="1726" mass="194739">MNDKTTDEARIPELEIHGIHVTPIKENIPDWYSQSTLRRKKELAAMDLHVPDFYRDAAVASKDKLHAAHAQGWAALNDIDRVFDGLKDCAEFTEPLLVAAIQKQFSVDLDVKKIFFATKVYDVNRRNERTDFGGALNFSTGVGGERDFYYQGITLLEAAMGNFEVHEAEPDSCENCRLLTRFDFHNYISEILPTVFAVEEQALSIPAHQFAQLCRTLDLGAQYQAHIDSILPAQDSTGAKPFLDALVTFQTTQLQASALIALERNHIKHSTYQMLTRFIAGQAHIVWKGGAVRCVHPLIEAFETRQVMLFYVTRSTRDCVLYVPGDPDKPLMEYASFDGVAQDLTQRFRAYDYRVFFSQFIPVETHVGFFATLKRYLDPDNLCSPDQDFIHEPSATLNRPQASRNRFEASWPTVAQQKLNLIRSNGKVLVVSTADKDKQASQARLWAVGSALLDVLNLVSFVVPGLGPLMMGIGAIQMLHELDESARSAARGDIREAWAHVSGVVLNLAFAAAGHQVIPAVSQSDYVREWAQIVSRKGATRLIQPDWRQYEQTIDLPHWVRADTRGLYTHDGKVYLKVQDGKYYEMKAEGEDFFILHPDDAQRYSPRSRHNAVGGWVHEFEQPLSWDRPTLMRRIGHSVDGLSDERLEQVRKVSGISDDQLRKMHIDLTPPAPLLAETIRRFQIDHRYCEFIEQMRSNDPLVHGQANIDLQLELLTHEKIWPSSRGLSVIRTKDGTTFFQAPPGSEVLPQVAVSEYSLNSGKLLDTLVSELNDDELKVLLGEDVQEARLREALNWVINRRSENPTGLYNHADSLSDEFFYQSSLDALASRPRDLNVTLKGLRQRLQLAASIKREELLNAPPRRLEESPEKWLQEAFPDLPEVAVKQLLAQADDTRLGQLNSARRPPLQLSQEARDYLDVFRLRQAYEGLYLNQVLTQDTARLLLHTLKKMPGWSGTPGLQLHDGSTSGPLLDGIGVTPELTPETLRRTISPVRRWVKHDNGGIGEVWRPHHGDSVYRSLFEMVPPSDLDVMVFPLETRWTNFRQALRRRALPPEELREVLNMPGGGDEYQSPMALAVGAPGHAAQPDSTRAFQCRHEAHTLYPGSTLEQIEGYLNVRGQTDSVMLKEVRLRQAQYDQLDDFLKNWEGSINNKQRIAKRIRACWQRRSGTVLNNAGDFVGYTLNLSDLHINDLPSLPIGMPHVSSLSLGNMRLSDNIGDFLSSFPGLRHLILSGNRLTRIPSIVGTMVGLTQLALDHNQIQLTTQSVTILAGLTQLRVLSLARNRLGMVPNVSAMTRLNQLYLTDCGLTEIPYGAMALRHLTQLDLHSNQLVDIPDALFERRQAQNEGTTLHHNPWSEEARNAVEAYRLRTGVALLDRAAPIHVSEEVARLAWLGELPASERVQRAQVWQDLRSEPGSEAFFRVLADMTRSATFKLVAARPGLVQKVWELLDDAAGDQELREQLFIDADAPGTCVDQRTDVLFKLGLRSLVHKAQRQAGTRRVEASLIELARGRFRLTALDRLIKADIQAREREDGAPFDEEVEVDLVYRISLADRLKLPFQPRIIAFGQLYEVTQADIRKAGDTVLQEEAVPGALATFMVGEPYWETQLRNVYREQFDQKFGEHSRRFAEKSDALEDLDSSLEADSDTLDAQVLHSHQQAVDKSVAAVMRLFDLRKDQVMGADGRLLDNFLSTQRELLGAAWKAEEQRALVDVTEDVLRGYSSMQA</sequence>
<dbReference type="InterPro" id="IPR003591">
    <property type="entry name" value="Leu-rich_rpt_typical-subtyp"/>
</dbReference>
<evidence type="ECO:0000256" key="9">
    <source>
        <dbReference type="ARBA" id="ARBA00022737"/>
    </source>
</evidence>
<comment type="subcellular location">
    <subcellularLocation>
        <location evidence="2">Host cytoplasm</location>
    </subcellularLocation>
    <subcellularLocation>
        <location evidence="3">Secreted</location>
    </subcellularLocation>
</comment>
<evidence type="ECO:0000256" key="1">
    <source>
        <dbReference type="ARBA" id="ARBA00000900"/>
    </source>
</evidence>
<dbReference type="GO" id="GO:0005576">
    <property type="term" value="C:extracellular region"/>
    <property type="evidence" value="ECO:0007669"/>
    <property type="project" value="UniProtKB-SubCell"/>
</dbReference>
<feature type="domain" description="NEL" evidence="15">
    <location>
        <begin position="1384"/>
        <end position="1688"/>
    </location>
</feature>
<evidence type="ECO:0000256" key="4">
    <source>
        <dbReference type="ARBA" id="ARBA00009868"/>
    </source>
</evidence>
<evidence type="ECO:0000256" key="6">
    <source>
        <dbReference type="ARBA" id="ARBA00022525"/>
    </source>
</evidence>
<evidence type="ECO:0000256" key="12">
    <source>
        <dbReference type="ARBA" id="ARBA00023026"/>
    </source>
</evidence>
<dbReference type="PROSITE" id="PS51450">
    <property type="entry name" value="LRR"/>
    <property type="match status" value="2"/>
</dbReference>
<evidence type="ECO:0000256" key="2">
    <source>
        <dbReference type="ARBA" id="ARBA00004192"/>
    </source>
</evidence>
<keyword evidence="8 14" id="KW-0808">Transferase</keyword>
<comment type="catalytic activity">
    <reaction evidence="1">
        <text>S-ubiquitinyl-[E2 ubiquitin-conjugating enzyme]-L-cysteine + [acceptor protein]-L-lysine = [E2 ubiquitin-conjugating enzyme]-L-cysteine + N(6)-ubiquitinyl-[acceptor protein]-L-lysine.</text>
        <dbReference type="EC" id="2.3.2.27"/>
    </reaction>
</comment>
<dbReference type="InterPro" id="IPR029487">
    <property type="entry name" value="NEL_dom"/>
</dbReference>
<name>A0A6I3WB68_9PSED</name>
<dbReference type="InterPro" id="IPR046673">
    <property type="entry name" value="ToxA_N"/>
</dbReference>
<comment type="similarity">
    <text evidence="4 14">Belongs to the LRR-containing bacterial E3 ligase family.</text>
</comment>
<dbReference type="GO" id="GO:0030430">
    <property type="term" value="C:host cell cytoplasm"/>
    <property type="evidence" value="ECO:0007669"/>
    <property type="project" value="UniProtKB-SubCell"/>
</dbReference>
<dbReference type="Gene3D" id="3.80.10.10">
    <property type="entry name" value="Ribonuclease Inhibitor"/>
    <property type="match status" value="1"/>
</dbReference>
<keyword evidence="13 14" id="KW-1035">Host cytoplasm</keyword>
<evidence type="ECO:0000259" key="15">
    <source>
        <dbReference type="PROSITE" id="PS52053"/>
    </source>
</evidence>
<evidence type="ECO:0000256" key="3">
    <source>
        <dbReference type="ARBA" id="ARBA00004613"/>
    </source>
</evidence>
<accession>A0A6I3WB68</accession>
<dbReference type="Proteomes" id="UP000438196">
    <property type="component" value="Unassembled WGS sequence"/>
</dbReference>
<dbReference type="InterPro" id="IPR032675">
    <property type="entry name" value="LRR_dom_sf"/>
</dbReference>
<keyword evidence="6 14" id="KW-0964">Secreted</keyword>
<evidence type="ECO:0000256" key="7">
    <source>
        <dbReference type="ARBA" id="ARBA00022614"/>
    </source>
</evidence>
<dbReference type="EC" id="2.3.2.27" evidence="5"/>
<keyword evidence="7" id="KW-0433">Leucine-rich repeat</keyword>
<evidence type="ECO:0000256" key="10">
    <source>
        <dbReference type="ARBA" id="ARBA00022786"/>
    </source>
</evidence>
<dbReference type="PANTHER" id="PTHR47114">
    <property type="match status" value="1"/>
</dbReference>
<dbReference type="PROSITE" id="PS52053">
    <property type="entry name" value="NEL"/>
    <property type="match status" value="1"/>
</dbReference>
<dbReference type="Pfam" id="PF14496">
    <property type="entry name" value="NEL"/>
    <property type="match status" value="1"/>
</dbReference>
<dbReference type="GO" id="GO:0016567">
    <property type="term" value="P:protein ubiquitination"/>
    <property type="evidence" value="ECO:0007669"/>
    <property type="project" value="InterPro"/>
</dbReference>
<dbReference type="PANTHER" id="PTHR47114:SF2">
    <property type="entry name" value="OLIGODENDROCYTE-MYELIN GLYCOPROTEIN"/>
    <property type="match status" value="1"/>
</dbReference>
<organism evidence="16 17">
    <name type="scientific">Pseudomonas spelaei</name>
    <dbReference type="NCBI Taxonomy" id="1055469"/>
    <lineage>
        <taxon>Bacteria</taxon>
        <taxon>Pseudomonadati</taxon>
        <taxon>Pseudomonadota</taxon>
        <taxon>Gammaproteobacteria</taxon>
        <taxon>Pseudomonadales</taxon>
        <taxon>Pseudomonadaceae</taxon>
        <taxon>Pseudomonas</taxon>
    </lineage>
</organism>
<keyword evidence="17" id="KW-1185">Reference proteome</keyword>
<protein>
    <recommendedName>
        <fullName evidence="5">RING-type E3 ubiquitin transferase</fullName>
        <ecNumber evidence="5">2.3.2.27</ecNumber>
    </recommendedName>
</protein>
<dbReference type="EMBL" id="WNNK01000025">
    <property type="protein sequence ID" value="MUF07485.1"/>
    <property type="molecule type" value="Genomic_DNA"/>
</dbReference>
<dbReference type="SMART" id="SM00369">
    <property type="entry name" value="LRR_TYP"/>
    <property type="match status" value="3"/>
</dbReference>
<proteinExistence type="inferred from homology"/>
<comment type="caution">
    <text evidence="16">The sequence shown here is derived from an EMBL/GenBank/DDBJ whole genome shotgun (WGS) entry which is preliminary data.</text>
</comment>
<keyword evidence="12" id="KW-0843">Virulence</keyword>
<comment type="PTM">
    <text evidence="14">Ubiquitinated in the presence of host E1 ubiquitin-activating enzyme, E2 ubiquitin-conjugating enzyme and ubiquitin.</text>
</comment>
<evidence type="ECO:0000256" key="13">
    <source>
        <dbReference type="ARBA" id="ARBA00023200"/>
    </source>
</evidence>
<gene>
    <name evidence="16" type="ORF">GNF76_24325</name>
</gene>